<keyword evidence="3" id="KW-1185">Reference proteome</keyword>
<sequence length="94" mass="10964">MSVLERQLPERSGDEKSSVPQLLSDDHDRSDKSEPTEKKKVWWEDLEFRCNVRSKPIRGRSKVHVFCRLERLLFDVINPSSWDSSNAANSRSSF</sequence>
<organism evidence="2 3">
    <name type="scientific">Pararge aegeria aegeria</name>
    <dbReference type="NCBI Taxonomy" id="348720"/>
    <lineage>
        <taxon>Eukaryota</taxon>
        <taxon>Metazoa</taxon>
        <taxon>Ecdysozoa</taxon>
        <taxon>Arthropoda</taxon>
        <taxon>Hexapoda</taxon>
        <taxon>Insecta</taxon>
        <taxon>Pterygota</taxon>
        <taxon>Neoptera</taxon>
        <taxon>Endopterygota</taxon>
        <taxon>Lepidoptera</taxon>
        <taxon>Glossata</taxon>
        <taxon>Ditrysia</taxon>
        <taxon>Papilionoidea</taxon>
        <taxon>Nymphalidae</taxon>
        <taxon>Satyrinae</taxon>
        <taxon>Satyrini</taxon>
        <taxon>Parargina</taxon>
        <taxon>Pararge</taxon>
    </lineage>
</organism>
<evidence type="ECO:0000313" key="2">
    <source>
        <dbReference type="EMBL" id="CAH2241661.1"/>
    </source>
</evidence>
<comment type="caution">
    <text evidence="2">The sequence shown here is derived from an EMBL/GenBank/DDBJ whole genome shotgun (WGS) entry which is preliminary data.</text>
</comment>
<proteinExistence type="predicted"/>
<reference evidence="2" key="1">
    <citation type="submission" date="2022-03" db="EMBL/GenBank/DDBJ databases">
        <authorList>
            <person name="Lindestad O."/>
        </authorList>
    </citation>
    <scope>NUCLEOTIDE SEQUENCE</scope>
</reference>
<gene>
    <name evidence="2" type="primary">jg26961</name>
    <name evidence="2" type="ORF">PAEG_LOCUS18078</name>
</gene>
<feature type="region of interest" description="Disordered" evidence="1">
    <location>
        <begin position="1"/>
        <end position="38"/>
    </location>
</feature>
<evidence type="ECO:0000313" key="3">
    <source>
        <dbReference type="Proteomes" id="UP000838756"/>
    </source>
</evidence>
<name>A0A8S4RWY1_9NEOP</name>
<feature type="compositionally biased region" description="Basic and acidic residues" evidence="1">
    <location>
        <begin position="7"/>
        <end position="17"/>
    </location>
</feature>
<dbReference type="EMBL" id="CAKXAJ010025588">
    <property type="protein sequence ID" value="CAH2241661.1"/>
    <property type="molecule type" value="Genomic_DNA"/>
</dbReference>
<protein>
    <submittedName>
        <fullName evidence="2">Jg26961 protein</fullName>
    </submittedName>
</protein>
<dbReference type="AlphaFoldDB" id="A0A8S4RWY1"/>
<evidence type="ECO:0000256" key="1">
    <source>
        <dbReference type="SAM" id="MobiDB-lite"/>
    </source>
</evidence>
<accession>A0A8S4RWY1</accession>
<feature type="compositionally biased region" description="Basic and acidic residues" evidence="1">
    <location>
        <begin position="24"/>
        <end position="38"/>
    </location>
</feature>
<dbReference type="Proteomes" id="UP000838756">
    <property type="component" value="Unassembled WGS sequence"/>
</dbReference>